<dbReference type="EC" id="2.3.2.27" evidence="6"/>
<protein>
    <recommendedName>
        <fullName evidence="6">RING-type E3 ubiquitin transferase</fullName>
        <ecNumber evidence="6">2.3.2.27</ecNumber>
    </recommendedName>
</protein>
<name>A0A1Y2H0K6_9FUNG</name>
<dbReference type="RefSeq" id="XP_021885749.1">
    <property type="nucleotide sequence ID" value="XM_022022884.1"/>
</dbReference>
<dbReference type="InParanoid" id="A0A1Y2H0K6"/>
<dbReference type="Pfam" id="PF10408">
    <property type="entry name" value="Ufd2P_core"/>
    <property type="match status" value="1"/>
</dbReference>
<dbReference type="InterPro" id="IPR045132">
    <property type="entry name" value="UBE4"/>
</dbReference>
<evidence type="ECO:0000313" key="13">
    <source>
        <dbReference type="EMBL" id="ORZ28046.1"/>
    </source>
</evidence>
<evidence type="ECO:0000256" key="7">
    <source>
        <dbReference type="ARBA" id="ARBA00022490"/>
    </source>
</evidence>
<dbReference type="STRING" id="64571.A0A1Y2H0K6"/>
<feature type="compositionally biased region" description="Low complexity" evidence="11">
    <location>
        <begin position="27"/>
        <end position="72"/>
    </location>
</feature>
<dbReference type="Pfam" id="PF04564">
    <property type="entry name" value="U-box"/>
    <property type="match status" value="1"/>
</dbReference>
<dbReference type="PANTHER" id="PTHR13931:SF2">
    <property type="entry name" value="UBIQUITIN CONJUGATION FACTOR E4 B"/>
    <property type="match status" value="1"/>
</dbReference>
<evidence type="ECO:0000256" key="6">
    <source>
        <dbReference type="ARBA" id="ARBA00012483"/>
    </source>
</evidence>
<dbReference type="InterPro" id="IPR013083">
    <property type="entry name" value="Znf_RING/FYVE/PHD"/>
</dbReference>
<dbReference type="Gene3D" id="3.30.40.10">
    <property type="entry name" value="Zinc/RING finger domain, C3HC4 (zinc finger)"/>
    <property type="match status" value="1"/>
</dbReference>
<accession>A0A1Y2H0K6</accession>
<keyword evidence="9" id="KW-0833">Ubl conjugation pathway</keyword>
<evidence type="ECO:0000256" key="4">
    <source>
        <dbReference type="ARBA" id="ARBA00004906"/>
    </source>
</evidence>
<dbReference type="FunCoup" id="A0A1Y2H0K6">
    <property type="interactions" value="1106"/>
</dbReference>
<sequence>MQDASNDVPLSQEERERIRMKRLEKLQGSYNSQQSSGSEGNAPSSSIHGSASKPEASSSSSNTTAAAARTSSPITIPNLPKGASIPPTTPSPKPASPSAPKQPALTFEAWQNEALSRILCVSLNENAPAPMLYLSNLARELAEANEPLVISQGSLDRVLVDRMSVDPNDESNAHLLDRGQLRYPLFDYLLDCWKRLETVKIQTSRSKLPANVIEERVQSLNTSKSLLVSYAGIVLQMPDMFPQVQSSTPLGATQLVERLFADQDTASGIPTEFLRDVAARFQGDGLEDLVQQLVAGIGARARAATILTDWRTPFRALLTLIEIPAIASTLPSIAIWNPPNATARQIEIVSALGPFFKISGFCSDEPSVAELFGSGLKRNKADSNGAFTSIRGTVRGIQSSLFQIVNSLIRSGPESKGKMLDYFYSILNKNERRAQMQVDRATVSGDGFIYNISEVLMQFCDPFLDSGHTKIDKISHEFFKGKSKIDITKETRICASKEMTDSYASGTSTSAINFISDIFFLTLGFHHIGLSKMYIDYKRFMKDFYEIRDQYDRLKEQETSGQLSVENGLLIKRYEIQLEKMITFRLSLESQIMDPIILAHSFQFYNLVMAWLLRMVDPTHTYPQSTIQLPLPEKPSEDFANLPEYIIEDIVEFFLFVLRHSHETVGSSTLDELITFTMVFLITPGYIKNPYLKAKFAEILFYMTLPYRGQRNDDTLGMKLNTHPMALQCLIPAIMNFYVEVENTGRSSQFYDKFNIRYNISQILKFVWKNPIHRDMVKAESQKSETFVRFVNLLINDTTYLLDEGLTKLVEIHGIEAEMDDKAGWAAQTPQYRQEKEGVLRTAQRQASSYIALGNETVNMLAYLTEVIKQPFLTAEIVDRLATMLDYNLVILVGEKMSTLKVKNQEEYRFQPRTLLSDIISVYLHLDCPKFIAALARDDRSYKASIFHKASRILEGRNLKSPDEIAQLTRLVQKVEDMRQQGAEDEEELGEIPEEFLDPLLFTLMEDPVLLPTSNISIDRSTIKSHLLSDSTDPFNRMPLKISDVVDNIELREKIQAWKASQKSRKQQQQVEQMEIDG</sequence>
<dbReference type="SMART" id="SM00504">
    <property type="entry name" value="Ubox"/>
    <property type="match status" value="1"/>
</dbReference>
<evidence type="ECO:0000256" key="1">
    <source>
        <dbReference type="ARBA" id="ARBA00000900"/>
    </source>
</evidence>
<keyword evidence="8" id="KW-0808">Transferase</keyword>
<evidence type="ECO:0000256" key="8">
    <source>
        <dbReference type="ARBA" id="ARBA00022679"/>
    </source>
</evidence>
<evidence type="ECO:0000256" key="9">
    <source>
        <dbReference type="ARBA" id="ARBA00022786"/>
    </source>
</evidence>
<dbReference type="GO" id="GO:0005737">
    <property type="term" value="C:cytoplasm"/>
    <property type="evidence" value="ECO:0007669"/>
    <property type="project" value="UniProtKB-SubCell"/>
</dbReference>
<dbReference type="OrthoDB" id="20295at2759"/>
<dbReference type="InterPro" id="IPR003613">
    <property type="entry name" value="Ubox_domain"/>
</dbReference>
<dbReference type="GO" id="GO:0036503">
    <property type="term" value="P:ERAD pathway"/>
    <property type="evidence" value="ECO:0007669"/>
    <property type="project" value="InterPro"/>
</dbReference>
<dbReference type="GO" id="GO:0000209">
    <property type="term" value="P:protein polyubiquitination"/>
    <property type="evidence" value="ECO:0007669"/>
    <property type="project" value="TreeGrafter"/>
</dbReference>
<comment type="caution">
    <text evidence="13">The sequence shown here is derived from an EMBL/GenBank/DDBJ whole genome shotgun (WGS) entry which is preliminary data.</text>
</comment>
<comment type="pathway">
    <text evidence="4">Protein modification; protein ubiquitination.</text>
</comment>
<comment type="similarity">
    <text evidence="5">Belongs to the ubiquitin conjugation factor E4 family.</text>
</comment>
<evidence type="ECO:0000256" key="11">
    <source>
        <dbReference type="SAM" id="MobiDB-lite"/>
    </source>
</evidence>
<comment type="subcellular location">
    <subcellularLocation>
        <location evidence="3">Cytoplasm</location>
    </subcellularLocation>
    <subcellularLocation>
        <location evidence="2">Nucleus</location>
    </subcellularLocation>
</comment>
<evidence type="ECO:0000313" key="14">
    <source>
        <dbReference type="Proteomes" id="UP000193648"/>
    </source>
</evidence>
<dbReference type="Proteomes" id="UP000193648">
    <property type="component" value="Unassembled WGS sequence"/>
</dbReference>
<feature type="region of interest" description="Disordered" evidence="11">
    <location>
        <begin position="1"/>
        <end position="103"/>
    </location>
</feature>
<dbReference type="GO" id="GO:0006511">
    <property type="term" value="P:ubiquitin-dependent protein catabolic process"/>
    <property type="evidence" value="ECO:0007669"/>
    <property type="project" value="InterPro"/>
</dbReference>
<feature type="domain" description="U-box" evidence="12">
    <location>
        <begin position="991"/>
        <end position="1065"/>
    </location>
</feature>
<dbReference type="PANTHER" id="PTHR13931">
    <property type="entry name" value="UBIQUITINATION FACTOR E4"/>
    <property type="match status" value="1"/>
</dbReference>
<evidence type="ECO:0000256" key="5">
    <source>
        <dbReference type="ARBA" id="ARBA00007434"/>
    </source>
</evidence>
<evidence type="ECO:0000256" key="10">
    <source>
        <dbReference type="ARBA" id="ARBA00023242"/>
    </source>
</evidence>
<evidence type="ECO:0000256" key="3">
    <source>
        <dbReference type="ARBA" id="ARBA00004496"/>
    </source>
</evidence>
<organism evidence="13 14">
    <name type="scientific">Lobosporangium transversale</name>
    <dbReference type="NCBI Taxonomy" id="64571"/>
    <lineage>
        <taxon>Eukaryota</taxon>
        <taxon>Fungi</taxon>
        <taxon>Fungi incertae sedis</taxon>
        <taxon>Mucoromycota</taxon>
        <taxon>Mortierellomycotina</taxon>
        <taxon>Mortierellomycetes</taxon>
        <taxon>Mortierellales</taxon>
        <taxon>Mortierellaceae</taxon>
        <taxon>Lobosporangium</taxon>
    </lineage>
</organism>
<dbReference type="FunFam" id="3.30.40.10:FF:000055">
    <property type="entry name" value="Ubiquitin conjugation factor e4 a"/>
    <property type="match status" value="1"/>
</dbReference>
<dbReference type="GO" id="GO:0005634">
    <property type="term" value="C:nucleus"/>
    <property type="evidence" value="ECO:0007669"/>
    <property type="project" value="UniProtKB-SubCell"/>
</dbReference>
<dbReference type="EMBL" id="MCFF01000003">
    <property type="protein sequence ID" value="ORZ28046.1"/>
    <property type="molecule type" value="Genomic_DNA"/>
</dbReference>
<dbReference type="AlphaFoldDB" id="A0A1Y2H0K6"/>
<feature type="compositionally biased region" description="Basic and acidic residues" evidence="11">
    <location>
        <begin position="12"/>
        <end position="25"/>
    </location>
</feature>
<dbReference type="GeneID" id="33564728"/>
<evidence type="ECO:0000259" key="12">
    <source>
        <dbReference type="PROSITE" id="PS51698"/>
    </source>
</evidence>
<feature type="compositionally biased region" description="Pro residues" evidence="11">
    <location>
        <begin position="87"/>
        <end position="97"/>
    </location>
</feature>
<dbReference type="SUPFAM" id="SSF57850">
    <property type="entry name" value="RING/U-box"/>
    <property type="match status" value="1"/>
</dbReference>
<evidence type="ECO:0000256" key="2">
    <source>
        <dbReference type="ARBA" id="ARBA00004123"/>
    </source>
</evidence>
<proteinExistence type="inferred from homology"/>
<gene>
    <name evidence="13" type="ORF">BCR41DRAFT_346439</name>
</gene>
<dbReference type="CDD" id="cd16657">
    <property type="entry name" value="RING-Ubox_UBE4A"/>
    <property type="match status" value="1"/>
</dbReference>
<dbReference type="GO" id="GO:0034450">
    <property type="term" value="F:ubiquitin-ubiquitin ligase activity"/>
    <property type="evidence" value="ECO:0007669"/>
    <property type="project" value="InterPro"/>
</dbReference>
<dbReference type="InterPro" id="IPR019474">
    <property type="entry name" value="Ub_conjug_fac_E4_core"/>
</dbReference>
<dbReference type="PROSITE" id="PS51698">
    <property type="entry name" value="U_BOX"/>
    <property type="match status" value="1"/>
</dbReference>
<dbReference type="UniPathway" id="UPA00143"/>
<dbReference type="GO" id="GO:0000151">
    <property type="term" value="C:ubiquitin ligase complex"/>
    <property type="evidence" value="ECO:0007669"/>
    <property type="project" value="InterPro"/>
</dbReference>
<comment type="catalytic activity">
    <reaction evidence="1">
        <text>S-ubiquitinyl-[E2 ubiquitin-conjugating enzyme]-L-cysteine + [acceptor protein]-L-lysine = [E2 ubiquitin-conjugating enzyme]-L-cysteine + N(6)-ubiquitinyl-[acceptor protein]-L-lysine.</text>
        <dbReference type="EC" id="2.3.2.27"/>
    </reaction>
</comment>
<keyword evidence="7" id="KW-0963">Cytoplasm</keyword>
<keyword evidence="14" id="KW-1185">Reference proteome</keyword>
<keyword evidence="10" id="KW-0539">Nucleus</keyword>
<reference evidence="13 14" key="1">
    <citation type="submission" date="2016-07" db="EMBL/GenBank/DDBJ databases">
        <title>Pervasive Adenine N6-methylation of Active Genes in Fungi.</title>
        <authorList>
            <consortium name="DOE Joint Genome Institute"/>
            <person name="Mondo S.J."/>
            <person name="Dannebaum R.O."/>
            <person name="Kuo R.C."/>
            <person name="Labutti K."/>
            <person name="Haridas S."/>
            <person name="Kuo A."/>
            <person name="Salamov A."/>
            <person name="Ahrendt S.R."/>
            <person name="Lipzen A."/>
            <person name="Sullivan W."/>
            <person name="Andreopoulos W.B."/>
            <person name="Clum A."/>
            <person name="Lindquist E."/>
            <person name="Daum C."/>
            <person name="Ramamoorthy G.K."/>
            <person name="Gryganskyi A."/>
            <person name="Culley D."/>
            <person name="Magnuson J.K."/>
            <person name="James T.Y."/>
            <person name="O'Malley M.A."/>
            <person name="Stajich J.E."/>
            <person name="Spatafora J.W."/>
            <person name="Visel A."/>
            <person name="Grigoriev I.V."/>
        </authorList>
    </citation>
    <scope>NUCLEOTIDE SEQUENCE [LARGE SCALE GENOMIC DNA]</scope>
    <source>
        <strain evidence="13 14">NRRL 3116</strain>
    </source>
</reference>